<sequence length="109" mass="12470">MMNFGSKSKKRMVLPSRPDPPTVEQITEDVNRACPTDPVFTVLPDSAEDLKASSSNSEVEVRYLQSRRYIELHERLQEERGNLARRRDELRAAGESLEHSVMEVKRSAL</sequence>
<protein>
    <submittedName>
        <fullName evidence="3">Si:ch73-238c9.1</fullName>
    </submittedName>
</protein>
<name>A0A8C2K3S7_CYPCA</name>
<dbReference type="Ensembl" id="ENSCCRT00015100793.1">
    <property type="protein sequence ID" value="ENSCCRP00015097617.1"/>
    <property type="gene ID" value="ENSCCRG00015039316.1"/>
</dbReference>
<dbReference type="AlphaFoldDB" id="A0A8C2K3S7"/>
<keyword evidence="4" id="KW-1185">Reference proteome</keyword>
<dbReference type="Proteomes" id="UP000694701">
    <property type="component" value="Unplaced"/>
</dbReference>
<comment type="similarity">
    <text evidence="1">Belongs to the UPF0449 family.</text>
</comment>
<dbReference type="OMA" id="RFQQCRR"/>
<accession>A0A8C2K3S7</accession>
<dbReference type="InterPro" id="IPR028227">
    <property type="entry name" value="UPF0449"/>
</dbReference>
<feature type="region of interest" description="Disordered" evidence="2">
    <location>
        <begin position="1"/>
        <end position="23"/>
    </location>
</feature>
<dbReference type="Pfam" id="PF15136">
    <property type="entry name" value="UPF0449"/>
    <property type="match status" value="1"/>
</dbReference>
<dbReference type="Ensembl" id="ENSCCRT00010127986.1">
    <property type="protein sequence ID" value="ENSCCRP00010115110.1"/>
    <property type="gene ID" value="ENSCCRG00010050569.1"/>
</dbReference>
<evidence type="ECO:0000313" key="5">
    <source>
        <dbReference type="Proteomes" id="UP000694701"/>
    </source>
</evidence>
<dbReference type="Ensembl" id="ENSCCRT00020112361.1">
    <property type="protein sequence ID" value="ENSCCRP00020102827.1"/>
    <property type="gene ID" value="ENSCCRG00020047055.1"/>
</dbReference>
<dbReference type="PANTHER" id="PTHR34766">
    <property type="entry name" value="UPF0449 PROTEIN C19ORF25"/>
    <property type="match status" value="1"/>
</dbReference>
<evidence type="ECO:0000256" key="2">
    <source>
        <dbReference type="SAM" id="MobiDB-lite"/>
    </source>
</evidence>
<evidence type="ECO:0000256" key="1">
    <source>
        <dbReference type="ARBA" id="ARBA00006137"/>
    </source>
</evidence>
<dbReference type="PANTHER" id="PTHR34766:SF1">
    <property type="entry name" value="UPF0449 PROTEIN C19ORF25"/>
    <property type="match status" value="1"/>
</dbReference>
<organism evidence="3 5">
    <name type="scientific">Cyprinus carpio</name>
    <name type="common">Common carp</name>
    <dbReference type="NCBI Taxonomy" id="7962"/>
    <lineage>
        <taxon>Eukaryota</taxon>
        <taxon>Metazoa</taxon>
        <taxon>Chordata</taxon>
        <taxon>Craniata</taxon>
        <taxon>Vertebrata</taxon>
        <taxon>Euteleostomi</taxon>
        <taxon>Actinopterygii</taxon>
        <taxon>Neopterygii</taxon>
        <taxon>Teleostei</taxon>
        <taxon>Ostariophysi</taxon>
        <taxon>Cypriniformes</taxon>
        <taxon>Cyprinidae</taxon>
        <taxon>Cyprininae</taxon>
        <taxon>Cyprinus</taxon>
    </lineage>
</organism>
<reference evidence="3" key="1">
    <citation type="submission" date="2025-05" db="UniProtKB">
        <authorList>
            <consortium name="Ensembl"/>
        </authorList>
    </citation>
    <scope>IDENTIFICATION</scope>
</reference>
<evidence type="ECO:0000313" key="3">
    <source>
        <dbReference type="Ensembl" id="ENSCCRP00020102827.1"/>
    </source>
</evidence>
<evidence type="ECO:0000313" key="4">
    <source>
        <dbReference type="Proteomes" id="UP000694427"/>
    </source>
</evidence>
<accession>A0A8C1F104</accession>
<dbReference type="Proteomes" id="UP000694700">
    <property type="component" value="Unplaced"/>
</dbReference>
<proteinExistence type="inferred from homology"/>
<dbReference type="Proteomes" id="UP000694427">
    <property type="component" value="Unplaced"/>
</dbReference>